<name>A0ABR8R7A6_9BACI</name>
<sequence length="182" mass="21316">MRVQIIGGSGTGKSTLGKYIGQQENIKWIDTDSYLWKDNSFLENNPIEKRIEMYEKDIISNTSYVVSGSIFSWLPEGFSNRDLLVFLTLDEEERMERVRKREVLRKSLKESWLDEHGDFTNEFIEWCKTYLTESDKSQGGTFVAQSYEMELSESPILRLDSSKSVEELYNEIKQYLVKTHLI</sequence>
<gene>
    <name evidence="1" type="ORF">H9650_04740</name>
</gene>
<proteinExistence type="predicted"/>
<protein>
    <submittedName>
        <fullName evidence="1">AAA family ATPase</fullName>
    </submittedName>
</protein>
<dbReference type="Pfam" id="PF13238">
    <property type="entry name" value="AAA_18"/>
    <property type="match status" value="1"/>
</dbReference>
<dbReference type="Gene3D" id="3.40.50.300">
    <property type="entry name" value="P-loop containing nucleotide triphosphate hydrolases"/>
    <property type="match status" value="1"/>
</dbReference>
<dbReference type="PANTHER" id="PTHR37816">
    <property type="entry name" value="YALI0E33011P"/>
    <property type="match status" value="1"/>
</dbReference>
<dbReference type="SUPFAM" id="SSF52540">
    <property type="entry name" value="P-loop containing nucleoside triphosphate hydrolases"/>
    <property type="match status" value="1"/>
</dbReference>
<reference evidence="1 2" key="1">
    <citation type="submission" date="2020-08" db="EMBL/GenBank/DDBJ databases">
        <title>A Genomic Blueprint of the Chicken Gut Microbiome.</title>
        <authorList>
            <person name="Gilroy R."/>
            <person name="Ravi A."/>
            <person name="Getino M."/>
            <person name="Pursley I."/>
            <person name="Horton D.L."/>
            <person name="Alikhan N.-F."/>
            <person name="Baker D."/>
            <person name="Gharbi K."/>
            <person name="Hall N."/>
            <person name="Watson M."/>
            <person name="Adriaenssens E.M."/>
            <person name="Foster-Nyarko E."/>
            <person name="Jarju S."/>
            <person name="Secka A."/>
            <person name="Antonio M."/>
            <person name="Oren A."/>
            <person name="Chaudhuri R."/>
            <person name="La Ragione R.M."/>
            <person name="Hildebrand F."/>
            <person name="Pallen M.J."/>
        </authorList>
    </citation>
    <scope>NUCLEOTIDE SEQUENCE [LARGE SCALE GENOMIC DNA]</scope>
    <source>
        <strain evidence="1 2">Sa2BUA9</strain>
    </source>
</reference>
<comment type="caution">
    <text evidence="1">The sequence shown here is derived from an EMBL/GenBank/DDBJ whole genome shotgun (WGS) entry which is preliminary data.</text>
</comment>
<organism evidence="1 2">
    <name type="scientific">Psychrobacillus faecigallinarum</name>
    <dbReference type="NCBI Taxonomy" id="2762235"/>
    <lineage>
        <taxon>Bacteria</taxon>
        <taxon>Bacillati</taxon>
        <taxon>Bacillota</taxon>
        <taxon>Bacilli</taxon>
        <taxon>Bacillales</taxon>
        <taxon>Bacillaceae</taxon>
        <taxon>Psychrobacillus</taxon>
    </lineage>
</organism>
<dbReference type="RefSeq" id="WP_191696713.1">
    <property type="nucleotide sequence ID" value="NZ_JACSQO010000002.1"/>
</dbReference>
<evidence type="ECO:0000313" key="1">
    <source>
        <dbReference type="EMBL" id="MBD7943417.1"/>
    </source>
</evidence>
<dbReference type="PANTHER" id="PTHR37816:SF2">
    <property type="entry name" value="DNA TOPOLOGY MODULATION PROTEIN FLAR-RELATED PROTEIN"/>
    <property type="match status" value="1"/>
</dbReference>
<dbReference type="InterPro" id="IPR052922">
    <property type="entry name" value="Cytidylate_Kinase-2"/>
</dbReference>
<dbReference type="EMBL" id="JACSQO010000002">
    <property type="protein sequence ID" value="MBD7943417.1"/>
    <property type="molecule type" value="Genomic_DNA"/>
</dbReference>
<accession>A0ABR8R7A6</accession>
<dbReference type="InterPro" id="IPR027417">
    <property type="entry name" value="P-loop_NTPase"/>
</dbReference>
<keyword evidence="2" id="KW-1185">Reference proteome</keyword>
<evidence type="ECO:0000313" key="2">
    <source>
        <dbReference type="Proteomes" id="UP000640786"/>
    </source>
</evidence>
<dbReference type="Proteomes" id="UP000640786">
    <property type="component" value="Unassembled WGS sequence"/>
</dbReference>